<dbReference type="Proteomes" id="UP000747110">
    <property type="component" value="Unassembled WGS sequence"/>
</dbReference>
<evidence type="ECO:0000313" key="4">
    <source>
        <dbReference type="Proteomes" id="UP000747110"/>
    </source>
</evidence>
<dbReference type="EMBL" id="BNCP01000008">
    <property type="protein sequence ID" value="GIL75990.1"/>
    <property type="molecule type" value="Genomic_DNA"/>
</dbReference>
<comment type="caution">
    <text evidence="2">The sequence shown here is derived from an EMBL/GenBank/DDBJ whole genome shotgun (WGS) entry which is preliminary data.</text>
</comment>
<name>A0A8J4CBT4_9CHLO</name>
<protein>
    <submittedName>
        <fullName evidence="2">Uncharacterized protein</fullName>
    </submittedName>
</protein>
<evidence type="ECO:0000313" key="2">
    <source>
        <dbReference type="EMBL" id="GIL75990.1"/>
    </source>
</evidence>
<dbReference type="EMBL" id="BNCQ01000008">
    <property type="protein sequence ID" value="GIM00703.1"/>
    <property type="molecule type" value="Genomic_DNA"/>
</dbReference>
<dbReference type="AlphaFoldDB" id="A0A8J4CBT4"/>
<proteinExistence type="predicted"/>
<dbReference type="Proteomes" id="UP000722791">
    <property type="component" value="Unassembled WGS sequence"/>
</dbReference>
<dbReference type="OrthoDB" id="548932at2759"/>
<organism evidence="2 4">
    <name type="scientific">Volvox reticuliferus</name>
    <dbReference type="NCBI Taxonomy" id="1737510"/>
    <lineage>
        <taxon>Eukaryota</taxon>
        <taxon>Viridiplantae</taxon>
        <taxon>Chlorophyta</taxon>
        <taxon>core chlorophytes</taxon>
        <taxon>Chlorophyceae</taxon>
        <taxon>CS clade</taxon>
        <taxon>Chlamydomonadales</taxon>
        <taxon>Volvocaceae</taxon>
        <taxon>Volvox</taxon>
    </lineage>
</organism>
<accession>A0A8J4CBT4</accession>
<feature type="coiled-coil region" evidence="1">
    <location>
        <begin position="64"/>
        <end position="98"/>
    </location>
</feature>
<keyword evidence="1" id="KW-0175">Coiled coil</keyword>
<reference evidence="2" key="1">
    <citation type="journal article" date="2021" name="Proc. Natl. Acad. Sci. U.S.A.">
        <title>Three genomes in the algal genus Volvox reveal the fate of a haploid sex-determining region after a transition to homothallism.</title>
        <authorList>
            <person name="Yamamoto K."/>
            <person name="Hamaji T."/>
            <person name="Kawai-Toyooka H."/>
            <person name="Matsuzaki R."/>
            <person name="Takahashi F."/>
            <person name="Nishimura Y."/>
            <person name="Kawachi M."/>
            <person name="Noguchi H."/>
            <person name="Minakuchi Y."/>
            <person name="Umen J.G."/>
            <person name="Toyoda A."/>
            <person name="Nozaki H."/>
        </authorList>
    </citation>
    <scope>NUCLEOTIDE SEQUENCE</scope>
    <source>
        <strain evidence="3">NIES-3785</strain>
        <strain evidence="2">NIES-3786</strain>
    </source>
</reference>
<evidence type="ECO:0000313" key="3">
    <source>
        <dbReference type="EMBL" id="GIM00703.1"/>
    </source>
</evidence>
<keyword evidence="4" id="KW-1185">Reference proteome</keyword>
<gene>
    <name evidence="2" type="ORF">Vretifemale_5631</name>
    <name evidence="3" type="ORF">Vretimale_5654</name>
</gene>
<evidence type="ECO:0000256" key="1">
    <source>
        <dbReference type="SAM" id="Coils"/>
    </source>
</evidence>
<sequence length="170" mass="17695">MPGKPVKKEGLFDDGSLLGFLQATLEAMEAAAGGQLTEERAKLQELQMALGGLGITPPKPETDDLALANQVDKLEQQLEAVESQISAADDNTKQLLTQSTAVWAGLQQDSDPTGTAASSDGGAALSEAMAAGDARVDRAMRSACATSFEQGITSGLLLPVAEQAEDEYKE</sequence>